<dbReference type="SUPFAM" id="SSF50978">
    <property type="entry name" value="WD40 repeat-like"/>
    <property type="match status" value="1"/>
</dbReference>
<reference evidence="5 6" key="1">
    <citation type="journal article" date="2016" name="Mol. Biol. Evol.">
        <title>Comparative Genomics of Early-Diverging Mushroom-Forming Fungi Provides Insights into the Origins of Lignocellulose Decay Capabilities.</title>
        <authorList>
            <person name="Nagy L.G."/>
            <person name="Riley R."/>
            <person name="Tritt A."/>
            <person name="Adam C."/>
            <person name="Daum C."/>
            <person name="Floudas D."/>
            <person name="Sun H."/>
            <person name="Yadav J.S."/>
            <person name="Pangilinan J."/>
            <person name="Larsson K.H."/>
            <person name="Matsuura K."/>
            <person name="Barry K."/>
            <person name="Labutti K."/>
            <person name="Kuo R."/>
            <person name="Ohm R.A."/>
            <person name="Bhattacharya S.S."/>
            <person name="Shirouzu T."/>
            <person name="Yoshinaga Y."/>
            <person name="Martin F.M."/>
            <person name="Grigoriev I.V."/>
            <person name="Hibbett D.S."/>
        </authorList>
    </citation>
    <scope>NUCLEOTIDE SEQUENCE [LARGE SCALE GENOMIC DNA]</scope>
    <source>
        <strain evidence="5 6">HHB12029</strain>
    </source>
</reference>
<organism evidence="5 6">
    <name type="scientific">Exidia glandulosa HHB12029</name>
    <dbReference type="NCBI Taxonomy" id="1314781"/>
    <lineage>
        <taxon>Eukaryota</taxon>
        <taxon>Fungi</taxon>
        <taxon>Dikarya</taxon>
        <taxon>Basidiomycota</taxon>
        <taxon>Agaricomycotina</taxon>
        <taxon>Agaricomycetes</taxon>
        <taxon>Auriculariales</taxon>
        <taxon>Exidiaceae</taxon>
        <taxon>Exidia</taxon>
    </lineage>
</organism>
<dbReference type="InterPro" id="IPR039328">
    <property type="entry name" value="WDR89"/>
</dbReference>
<evidence type="ECO:0000313" key="5">
    <source>
        <dbReference type="EMBL" id="KZW04181.1"/>
    </source>
</evidence>
<evidence type="ECO:0000256" key="2">
    <source>
        <dbReference type="ARBA" id="ARBA00022737"/>
    </source>
</evidence>
<dbReference type="EMBL" id="KV425882">
    <property type="protein sequence ID" value="KZW04181.1"/>
    <property type="molecule type" value="Genomic_DNA"/>
</dbReference>
<accession>A0A165QWZ1</accession>
<protein>
    <submittedName>
        <fullName evidence="5">WD40 repeat-like protein</fullName>
    </submittedName>
</protein>
<dbReference type="STRING" id="1314781.A0A165QWZ1"/>
<dbReference type="PROSITE" id="PS50082">
    <property type="entry name" value="WD_REPEATS_2"/>
    <property type="match status" value="2"/>
</dbReference>
<evidence type="ECO:0000256" key="1">
    <source>
        <dbReference type="ARBA" id="ARBA00022574"/>
    </source>
</evidence>
<dbReference type="OrthoDB" id="25131at2759"/>
<dbReference type="InterPro" id="IPR036322">
    <property type="entry name" value="WD40_repeat_dom_sf"/>
</dbReference>
<evidence type="ECO:0000256" key="3">
    <source>
        <dbReference type="PROSITE-ProRule" id="PRU00221"/>
    </source>
</evidence>
<proteinExistence type="predicted"/>
<feature type="region of interest" description="Disordered" evidence="4">
    <location>
        <begin position="335"/>
        <end position="364"/>
    </location>
</feature>
<sequence>MAQASTRLDGQYVLGIAQSSTYYAVHTSEPDSKIYLLDRRTLAKTSTHSAHGSQGTTALRVADIAVQGTPSLISAGKDGSVVVWDERTTRPAVTLSHDSAGAGVLSLDALSSRNLIAAGAALQGDDASILYWDPRSPGAPTHIHASTHSDDITALHFRNSGDIPELLSASSDGLVCTSNPLEKDEDEAQLNVVNYGSSLAHAGWSTTGHVWASSDMETAALYTSELDLVHDFGDIRKPDVAPTLLDGSKFKTAYLVDAFAWGGDLCFVLGSNEGDAAVVSLAPSQPNSWKTRQLLRGAHSEIVRCVHWDAQAGALITGGEDSVVASWNASALADVPDVPMEEDSGRRKRGWDDGDDRENKRKRL</sequence>
<dbReference type="Proteomes" id="UP000077266">
    <property type="component" value="Unassembled WGS sequence"/>
</dbReference>
<name>A0A165QWZ1_EXIGL</name>
<keyword evidence="6" id="KW-1185">Reference proteome</keyword>
<dbReference type="SMART" id="SM00320">
    <property type="entry name" value="WD40"/>
    <property type="match status" value="4"/>
</dbReference>
<dbReference type="Gene3D" id="2.130.10.10">
    <property type="entry name" value="YVTN repeat-like/Quinoprotein amine dehydrogenase"/>
    <property type="match status" value="1"/>
</dbReference>
<dbReference type="InterPro" id="IPR015943">
    <property type="entry name" value="WD40/YVTN_repeat-like_dom_sf"/>
</dbReference>
<dbReference type="InterPro" id="IPR001680">
    <property type="entry name" value="WD40_rpt"/>
</dbReference>
<dbReference type="AlphaFoldDB" id="A0A165QWZ1"/>
<dbReference type="PANTHER" id="PTHR22889:SF0">
    <property type="entry name" value="WD REPEAT-CONTAINING PROTEIN 89"/>
    <property type="match status" value="1"/>
</dbReference>
<dbReference type="PANTHER" id="PTHR22889">
    <property type="entry name" value="WD REPEAT-CONTAINING PROTEIN 89"/>
    <property type="match status" value="1"/>
</dbReference>
<evidence type="ECO:0000256" key="4">
    <source>
        <dbReference type="SAM" id="MobiDB-lite"/>
    </source>
</evidence>
<evidence type="ECO:0000313" key="6">
    <source>
        <dbReference type="Proteomes" id="UP000077266"/>
    </source>
</evidence>
<gene>
    <name evidence="5" type="ORF">EXIGLDRAFT_716180</name>
</gene>
<dbReference type="Pfam" id="PF00400">
    <property type="entry name" value="WD40"/>
    <property type="match status" value="2"/>
</dbReference>
<keyword evidence="1 3" id="KW-0853">WD repeat</keyword>
<feature type="repeat" description="WD" evidence="3">
    <location>
        <begin position="72"/>
        <end position="94"/>
    </location>
</feature>
<keyword evidence="2" id="KW-0677">Repeat</keyword>
<dbReference type="InParanoid" id="A0A165QWZ1"/>
<feature type="repeat" description="WD" evidence="3">
    <location>
        <begin position="296"/>
        <end position="328"/>
    </location>
</feature>